<evidence type="ECO:0000259" key="2">
    <source>
        <dbReference type="Pfam" id="PF07331"/>
    </source>
</evidence>
<dbReference type="InterPro" id="IPR009936">
    <property type="entry name" value="DUF1468"/>
</dbReference>
<proteinExistence type="predicted"/>
<evidence type="ECO:0000256" key="1">
    <source>
        <dbReference type="SAM" id="Phobius"/>
    </source>
</evidence>
<dbReference type="Proteomes" id="UP000542125">
    <property type="component" value="Unassembled WGS sequence"/>
</dbReference>
<feature type="transmembrane region" description="Helical" evidence="1">
    <location>
        <begin position="45"/>
        <end position="64"/>
    </location>
</feature>
<protein>
    <recommendedName>
        <fullName evidence="2">DUF1468 domain-containing protein</fullName>
    </recommendedName>
</protein>
<feature type="transmembrane region" description="Helical" evidence="1">
    <location>
        <begin position="84"/>
        <end position="112"/>
    </location>
</feature>
<name>A0A7Y9IV71_9BURK</name>
<keyword evidence="1" id="KW-0472">Membrane</keyword>
<gene>
    <name evidence="3" type="ORF">FHW18_002933</name>
</gene>
<reference evidence="3 4" key="1">
    <citation type="submission" date="2020-07" db="EMBL/GenBank/DDBJ databases">
        <title>Genomic Encyclopedia of Type Strains, Phase IV (KMG-V): Genome sequencing to study the core and pangenomes of soil and plant-associated prokaryotes.</title>
        <authorList>
            <person name="Whitman W."/>
        </authorList>
    </citation>
    <scope>NUCLEOTIDE SEQUENCE [LARGE SCALE GENOMIC DNA]</scope>
    <source>
        <strain evidence="3 4">SAS40</strain>
    </source>
</reference>
<accession>A0A7Y9IV71</accession>
<dbReference type="RefSeq" id="WP_179587444.1">
    <property type="nucleotide sequence ID" value="NZ_JACBYR010000001.1"/>
</dbReference>
<keyword evidence="1" id="KW-1133">Transmembrane helix</keyword>
<dbReference type="Pfam" id="PF07331">
    <property type="entry name" value="TctB"/>
    <property type="match status" value="1"/>
</dbReference>
<keyword evidence="1" id="KW-0812">Transmembrane</keyword>
<feature type="transmembrane region" description="Helical" evidence="1">
    <location>
        <begin position="14"/>
        <end position="33"/>
    </location>
</feature>
<comment type="caution">
    <text evidence="3">The sequence shown here is derived from an EMBL/GenBank/DDBJ whole genome shotgun (WGS) entry which is preliminary data.</text>
</comment>
<keyword evidence="4" id="KW-1185">Reference proteome</keyword>
<dbReference type="EMBL" id="JACBYR010000001">
    <property type="protein sequence ID" value="NYE83662.1"/>
    <property type="molecule type" value="Genomic_DNA"/>
</dbReference>
<feature type="transmembrane region" description="Helical" evidence="1">
    <location>
        <begin position="124"/>
        <end position="150"/>
    </location>
</feature>
<evidence type="ECO:0000313" key="4">
    <source>
        <dbReference type="Proteomes" id="UP000542125"/>
    </source>
</evidence>
<dbReference type="AlphaFoldDB" id="A0A7Y9IV71"/>
<feature type="domain" description="DUF1468" evidence="2">
    <location>
        <begin position="15"/>
        <end position="148"/>
    </location>
</feature>
<sequence length="169" mass="17188">MSTTLQRVTGTREFWAGALFTVLGLVFLVYSGQYRIGTAERMGPAFVPGALSGLLVVLGLASAARGWSPKATPLDLGPLRPLAVIVLAVVVFAALLMPLGLVVATAVLVLVSTLAGESFKVRDALLLAAGLTALAAGVFVWGLGVAAPLWPALFDSLLSSGATSSSAVP</sequence>
<evidence type="ECO:0000313" key="3">
    <source>
        <dbReference type="EMBL" id="NYE83662.1"/>
    </source>
</evidence>
<organism evidence="3 4">
    <name type="scientific">Pigmentiphaga litoralis</name>
    <dbReference type="NCBI Taxonomy" id="516702"/>
    <lineage>
        <taxon>Bacteria</taxon>
        <taxon>Pseudomonadati</taxon>
        <taxon>Pseudomonadota</taxon>
        <taxon>Betaproteobacteria</taxon>
        <taxon>Burkholderiales</taxon>
        <taxon>Alcaligenaceae</taxon>
        <taxon>Pigmentiphaga</taxon>
    </lineage>
</organism>